<feature type="region of interest" description="Disordered" evidence="1">
    <location>
        <begin position="20"/>
        <end position="43"/>
    </location>
</feature>
<sequence>MARKSTKRFEGTFDFTIMEKLPKTDPDKSSDEKAAHEVSWADDRERADQRREELIRLVHGRALKWDEAEHIALTEKIGPLASRLGNVTELTFDMTIWTFEMVASWISTQDPKLVHRHYKPSYEGKRVWKRLPPARHPSAWSHDRTHAWKNARCVLVDLEATHFEDRTAYVDLGGKIRHFPALEDFFPKLRMHLLRGEVQAFGEAQSPAGKPDISPSFWGTAHFDATAADGACLSVGNTTIYRGILFRAPGLLSYYPPLVGSRIRPGKVYPWKSDIALSAPYKNAIVDKLRAVYPKGLPDWQPKKNRDAQLREALGKTFTERWRIPPSDWVHDVGYKNKEGFKHDAFRVTMDRILKESLEKQTIKIGDFY</sequence>
<gene>
    <name evidence="2" type="ORF">Q9313_10785</name>
</gene>
<reference evidence="2 3" key="1">
    <citation type="submission" date="2023-08" db="EMBL/GenBank/DDBJ databases">
        <title>Pathogen: clinical or host-associated sample.</title>
        <authorList>
            <person name="Hergert J."/>
            <person name="Casey R."/>
            <person name="Wagner J."/>
            <person name="Young E.L."/>
            <person name="Oakeson K.F."/>
        </authorList>
    </citation>
    <scope>NUCLEOTIDE SEQUENCE [LARGE SCALE GENOMIC DNA]</scope>
    <source>
        <strain evidence="2 3">1760953</strain>
    </source>
</reference>
<evidence type="ECO:0000313" key="2">
    <source>
        <dbReference type="EMBL" id="WLR96212.1"/>
    </source>
</evidence>
<accession>A0AA50H5S2</accession>
<evidence type="ECO:0000313" key="3">
    <source>
        <dbReference type="Proteomes" id="UP001234585"/>
    </source>
</evidence>
<evidence type="ECO:0000256" key="1">
    <source>
        <dbReference type="SAM" id="MobiDB-lite"/>
    </source>
</evidence>
<protein>
    <submittedName>
        <fullName evidence="2">Uncharacterized protein</fullName>
    </submittedName>
</protein>
<dbReference type="AlphaFoldDB" id="A0AA50H5S2"/>
<keyword evidence="3" id="KW-1185">Reference proteome</keyword>
<dbReference type="Proteomes" id="UP001234585">
    <property type="component" value="Chromosome"/>
</dbReference>
<proteinExistence type="predicted"/>
<dbReference type="RefSeq" id="WP_306036662.1">
    <property type="nucleotide sequence ID" value="NZ_CP132302.1"/>
</dbReference>
<dbReference type="EMBL" id="CP132302">
    <property type="protein sequence ID" value="WLR96212.1"/>
    <property type="molecule type" value="Genomic_DNA"/>
</dbReference>
<name>A0AA50H5S2_9HYPH</name>
<organism evidence="2 3">
    <name type="scientific">Shinella sumterensis</name>
    <dbReference type="NCBI Taxonomy" id="1967501"/>
    <lineage>
        <taxon>Bacteria</taxon>
        <taxon>Pseudomonadati</taxon>
        <taxon>Pseudomonadota</taxon>
        <taxon>Alphaproteobacteria</taxon>
        <taxon>Hyphomicrobiales</taxon>
        <taxon>Rhizobiaceae</taxon>
        <taxon>Shinella</taxon>
    </lineage>
</organism>